<name>A0A7S3E0E3_9CHLO</name>
<evidence type="ECO:0000313" key="3">
    <source>
        <dbReference type="EMBL" id="CAE0009944.1"/>
    </source>
</evidence>
<dbReference type="EMBL" id="HBHU01001622">
    <property type="protein sequence ID" value="CAE0009944.1"/>
    <property type="molecule type" value="Transcribed_RNA"/>
</dbReference>
<sequence>MKECGMMSVCFSFLPVSVAGVGACEVREGLKKDATNDVKPNKEEEKNQVSYMQLLIPNENSASKVFLSPPSSLREEGSHLAALPCPQLDEEVPAVEGLGLLVERAARPEGHRLAARARGEVNHVGGLRRRRCESGLFSLLRHRQGPAGRDGQQERHRRARQRAEPPADATPPHLSPSFPSLVFGCGF</sequence>
<protein>
    <submittedName>
        <fullName evidence="3">Uncharacterized protein</fullName>
    </submittedName>
</protein>
<feature type="signal peptide" evidence="2">
    <location>
        <begin position="1"/>
        <end position="23"/>
    </location>
</feature>
<feature type="chain" id="PRO_5031546712" evidence="2">
    <location>
        <begin position="24"/>
        <end position="187"/>
    </location>
</feature>
<accession>A0A7S3E0E3</accession>
<reference evidence="3" key="1">
    <citation type="submission" date="2021-01" db="EMBL/GenBank/DDBJ databases">
        <authorList>
            <person name="Corre E."/>
            <person name="Pelletier E."/>
            <person name="Niang G."/>
            <person name="Scheremetjew M."/>
            <person name="Finn R."/>
            <person name="Kale V."/>
            <person name="Holt S."/>
            <person name="Cochrane G."/>
            <person name="Meng A."/>
            <person name="Brown T."/>
            <person name="Cohen L."/>
        </authorList>
    </citation>
    <scope>NUCLEOTIDE SEQUENCE</scope>
    <source>
        <strain evidence="3">RCC856</strain>
    </source>
</reference>
<dbReference type="AlphaFoldDB" id="A0A7S3E0E3"/>
<evidence type="ECO:0000256" key="2">
    <source>
        <dbReference type="SAM" id="SignalP"/>
    </source>
</evidence>
<keyword evidence="2" id="KW-0732">Signal</keyword>
<evidence type="ECO:0000256" key="1">
    <source>
        <dbReference type="SAM" id="MobiDB-lite"/>
    </source>
</evidence>
<dbReference type="PROSITE" id="PS51257">
    <property type="entry name" value="PROKAR_LIPOPROTEIN"/>
    <property type="match status" value="1"/>
</dbReference>
<proteinExistence type="predicted"/>
<feature type="region of interest" description="Disordered" evidence="1">
    <location>
        <begin position="139"/>
        <end position="177"/>
    </location>
</feature>
<organism evidence="3">
    <name type="scientific">Chloropicon laureae</name>
    <dbReference type="NCBI Taxonomy" id="464258"/>
    <lineage>
        <taxon>Eukaryota</taxon>
        <taxon>Viridiplantae</taxon>
        <taxon>Chlorophyta</taxon>
        <taxon>Chloropicophyceae</taxon>
        <taxon>Chloropicales</taxon>
        <taxon>Chloropicaceae</taxon>
        <taxon>Chloropicon</taxon>
    </lineage>
</organism>
<gene>
    <name evidence="3" type="ORF">CLAU1311_LOCUS1033</name>
</gene>